<dbReference type="Proteomes" id="UP001367676">
    <property type="component" value="Unassembled WGS sequence"/>
</dbReference>
<evidence type="ECO:0000256" key="8">
    <source>
        <dbReference type="SAM" id="MobiDB-lite"/>
    </source>
</evidence>
<name>A0AAN9Y0N5_9HEMI</name>
<evidence type="ECO:0000256" key="5">
    <source>
        <dbReference type="ARBA" id="ARBA00025466"/>
    </source>
</evidence>
<comment type="function">
    <text evidence="5">Involved in transvection phenomena (= synapsis-dependent gene expression), where the synaptic pairing of chromosomes carrying genes with which zeste interacts influences the expression of these genes. Zeste binds to DNA and stimulates transcription from a nearby promoter.</text>
</comment>
<gene>
    <name evidence="11" type="ORF">V9T40_000720</name>
</gene>
<keyword evidence="3" id="KW-0805">Transcription regulation</keyword>
<dbReference type="CDD" id="cd20557">
    <property type="entry name" value="CYCLIN_ScPCL1-like"/>
    <property type="match status" value="1"/>
</dbReference>
<organism evidence="11 12">
    <name type="scientific">Parthenolecanium corni</name>
    <dbReference type="NCBI Taxonomy" id="536013"/>
    <lineage>
        <taxon>Eukaryota</taxon>
        <taxon>Metazoa</taxon>
        <taxon>Ecdysozoa</taxon>
        <taxon>Arthropoda</taxon>
        <taxon>Hexapoda</taxon>
        <taxon>Insecta</taxon>
        <taxon>Pterygota</taxon>
        <taxon>Neoptera</taxon>
        <taxon>Paraneoptera</taxon>
        <taxon>Hemiptera</taxon>
        <taxon>Sternorrhyncha</taxon>
        <taxon>Coccoidea</taxon>
        <taxon>Coccidae</taxon>
        <taxon>Parthenolecanium</taxon>
    </lineage>
</organism>
<keyword evidence="9" id="KW-0472">Membrane</keyword>
<feature type="compositionally biased region" description="Polar residues" evidence="8">
    <location>
        <begin position="88"/>
        <end position="100"/>
    </location>
</feature>
<feature type="transmembrane region" description="Helical" evidence="9">
    <location>
        <begin position="523"/>
        <end position="546"/>
    </location>
</feature>
<dbReference type="GO" id="GO:0000307">
    <property type="term" value="C:cyclin-dependent protein kinase holoenzyme complex"/>
    <property type="evidence" value="ECO:0007669"/>
    <property type="project" value="TreeGrafter"/>
</dbReference>
<dbReference type="PANTHER" id="PTHR15615:SF108">
    <property type="entry name" value="PROTEIN CNPPD1"/>
    <property type="match status" value="1"/>
</dbReference>
<evidence type="ECO:0000256" key="1">
    <source>
        <dbReference type="ARBA" id="ARBA00011764"/>
    </source>
</evidence>
<protein>
    <recommendedName>
        <fullName evidence="7">Protein CNPPD1</fullName>
    </recommendedName>
    <alternativeName>
        <fullName evidence="2">Regulatory protein zeste</fullName>
    </alternativeName>
</protein>
<evidence type="ECO:0000256" key="7">
    <source>
        <dbReference type="ARBA" id="ARBA00040808"/>
    </source>
</evidence>
<feature type="domain" description="Myb/SANT-like DNA-binding" evidence="10">
    <location>
        <begin position="8"/>
        <end position="83"/>
    </location>
</feature>
<dbReference type="EMBL" id="JBBCAQ010000034">
    <property type="protein sequence ID" value="KAK7580091.1"/>
    <property type="molecule type" value="Genomic_DNA"/>
</dbReference>
<keyword evidence="9" id="KW-1133">Transmembrane helix</keyword>
<dbReference type="InterPro" id="IPR013922">
    <property type="entry name" value="Cyclin_PHO80-like"/>
</dbReference>
<dbReference type="Pfam" id="PF13873">
    <property type="entry name" value="Myb_DNA-bind_5"/>
    <property type="match status" value="1"/>
</dbReference>
<keyword evidence="12" id="KW-1185">Reference proteome</keyword>
<keyword evidence="4" id="KW-0804">Transcription</keyword>
<proteinExistence type="inferred from homology"/>
<evidence type="ECO:0000259" key="10">
    <source>
        <dbReference type="Pfam" id="PF13873"/>
    </source>
</evidence>
<evidence type="ECO:0000256" key="2">
    <source>
        <dbReference type="ARBA" id="ARBA00016807"/>
    </source>
</evidence>
<comment type="similarity">
    <text evidence="6">Belongs to the CNPPD1 family.</text>
</comment>
<accession>A0AAN9Y0N5</accession>
<comment type="subunit">
    <text evidence="1">Self-associates forming complexes of several hundred monomers.</text>
</comment>
<keyword evidence="9" id="KW-0812">Transmembrane</keyword>
<dbReference type="Pfam" id="PF08613">
    <property type="entry name" value="Cyclin"/>
    <property type="match status" value="1"/>
</dbReference>
<evidence type="ECO:0000256" key="9">
    <source>
        <dbReference type="SAM" id="Phobius"/>
    </source>
</evidence>
<evidence type="ECO:0000256" key="4">
    <source>
        <dbReference type="ARBA" id="ARBA00023163"/>
    </source>
</evidence>
<dbReference type="AlphaFoldDB" id="A0AAN9Y0N5"/>
<evidence type="ECO:0000313" key="12">
    <source>
        <dbReference type="Proteomes" id="UP001367676"/>
    </source>
</evidence>
<evidence type="ECO:0000313" key="11">
    <source>
        <dbReference type="EMBL" id="KAK7580091.1"/>
    </source>
</evidence>
<dbReference type="Gene3D" id="1.10.472.10">
    <property type="entry name" value="Cyclin-like"/>
    <property type="match status" value="1"/>
</dbReference>
<comment type="caution">
    <text evidence="11">The sequence shown here is derived from an EMBL/GenBank/DDBJ whole genome shotgun (WGS) entry which is preliminary data.</text>
</comment>
<evidence type="ECO:0000256" key="6">
    <source>
        <dbReference type="ARBA" id="ARBA00038508"/>
    </source>
</evidence>
<dbReference type="PANTHER" id="PTHR15615">
    <property type="match status" value="1"/>
</dbReference>
<dbReference type="GO" id="GO:0019901">
    <property type="term" value="F:protein kinase binding"/>
    <property type="evidence" value="ECO:0007669"/>
    <property type="project" value="InterPro"/>
</dbReference>
<dbReference type="GO" id="GO:0016538">
    <property type="term" value="F:cyclin-dependent protein serine/threonine kinase regulator activity"/>
    <property type="evidence" value="ECO:0007669"/>
    <property type="project" value="TreeGrafter"/>
</dbReference>
<dbReference type="GO" id="GO:0005634">
    <property type="term" value="C:nucleus"/>
    <property type="evidence" value="ECO:0007669"/>
    <property type="project" value="TreeGrafter"/>
</dbReference>
<dbReference type="InterPro" id="IPR028002">
    <property type="entry name" value="Myb_DNA-bind_5"/>
</dbReference>
<reference evidence="11 12" key="1">
    <citation type="submission" date="2024-03" db="EMBL/GenBank/DDBJ databases">
        <title>Adaptation during the transition from Ophiocordyceps entomopathogen to insect associate is accompanied by gene loss and intensified selection.</title>
        <authorList>
            <person name="Ward C.M."/>
            <person name="Onetto C.A."/>
            <person name="Borneman A.R."/>
        </authorList>
    </citation>
    <scope>NUCLEOTIDE SEQUENCE [LARGE SCALE GENOMIC DNA]</scope>
    <source>
        <strain evidence="11">AWRI1</strain>
        <tissue evidence="11">Single Adult Female</tissue>
    </source>
</reference>
<sequence length="666" mass="75762">MACINTRRGPNFSCKEIEKLVKLVKIHWSIINNKGTDAATNASKIDAWKAIEKAFNQDKDCSIYRPHYVLRTKFDNLKRHRKKHPIAQKSNKGADQTYSSTDDGEEDCFNILQSVYAANKVKKVVNEDFDLNFTDSSYETVEFSEPERASSLRTTVTAFFQEPKQKYFLKEIDYEDMADGENDGTFMVYLIARSTCVDSNLGIGLFSVECEWQRITTLETVTSEPQDSCITQSSEESLLKKRKCDENPPVSKGCNATEFNDLRKRAFLEKHNLTLQLLKEETEQRIKNESILHELRVEELRLRIQFMKEKHEAEMSLIKSSQTQDLDHDEFLCRIAKTLYYGKSSSLDSISLPLTELAAEIFSEVKKDNGLERLHVEEVAEFNQNAYVSTCSLVLAILYLEKIKNTNPEYVEKIAPSELFLVSLLVASKFLHDDGEEESVSNYSWSVCAGLPLKKVNEIEKKFLQAIGWNVSITEKQFWSRLSKIEKYLASRAGKRRGWYSYTELNVLLSGNELFVLKELLKHSFLCVTCYAASILLLITSGILAIQLKHILLQCVLTASCAGPDSPTSYNLDLPSTSSTLELISDVKLSEVNTSSVMMTVVTDVESVKNLSNSLQSSICDNVLSCYFENVSFELNYLQVKFASINWKMRRLRSDGSTAIQKNSFL</sequence>
<feature type="region of interest" description="Disordered" evidence="8">
    <location>
        <begin position="81"/>
        <end position="100"/>
    </location>
</feature>
<evidence type="ECO:0000256" key="3">
    <source>
        <dbReference type="ARBA" id="ARBA00023015"/>
    </source>
</evidence>